<name>E9GJK3_DAPPU</name>
<dbReference type="Proteomes" id="UP000000305">
    <property type="component" value="Unassembled WGS sequence"/>
</dbReference>
<keyword evidence="2" id="KW-1185">Reference proteome</keyword>
<evidence type="ECO:0000313" key="1">
    <source>
        <dbReference type="EMBL" id="EFX80485.1"/>
    </source>
</evidence>
<dbReference type="KEGG" id="dpx:DAPPUDRAFT_318691"/>
<dbReference type="HOGENOM" id="CLU_1322096_0_0_1"/>
<dbReference type="OrthoDB" id="6383711at2759"/>
<organism evidence="1 2">
    <name type="scientific">Daphnia pulex</name>
    <name type="common">Water flea</name>
    <dbReference type="NCBI Taxonomy" id="6669"/>
    <lineage>
        <taxon>Eukaryota</taxon>
        <taxon>Metazoa</taxon>
        <taxon>Ecdysozoa</taxon>
        <taxon>Arthropoda</taxon>
        <taxon>Crustacea</taxon>
        <taxon>Branchiopoda</taxon>
        <taxon>Diplostraca</taxon>
        <taxon>Cladocera</taxon>
        <taxon>Anomopoda</taxon>
        <taxon>Daphniidae</taxon>
        <taxon>Daphnia</taxon>
    </lineage>
</organism>
<dbReference type="InParanoid" id="E9GJK3"/>
<protein>
    <submittedName>
        <fullName evidence="1">Uncharacterized protein</fullName>
    </submittedName>
</protein>
<gene>
    <name evidence="1" type="ORF">DAPPUDRAFT_318691</name>
</gene>
<sequence>MSDTIRSKKYFNQPDPITIFSKFGVFAYAALRRALSSFLPSLKSESNNAPPLNVDVVKLGECGEEYYDCKRREAKFALRSTDLGSWNPTTPQGGSNNATDSTTIQHWAVVVHFPEGKGKTFVFQAWGGNGLLQAGWAKEVNKEVFEKAKYFSTVETDPRDLLGIAKQVQQQARYDVILNSSQTWTREFLHLISPKLLTSLYETIPATETYWSYLTRKLNSLSPPQ</sequence>
<reference evidence="1 2" key="1">
    <citation type="journal article" date="2011" name="Science">
        <title>The ecoresponsive genome of Daphnia pulex.</title>
        <authorList>
            <person name="Colbourne J.K."/>
            <person name="Pfrender M.E."/>
            <person name="Gilbert D."/>
            <person name="Thomas W.K."/>
            <person name="Tucker A."/>
            <person name="Oakley T.H."/>
            <person name="Tokishita S."/>
            <person name="Aerts A."/>
            <person name="Arnold G.J."/>
            <person name="Basu M.K."/>
            <person name="Bauer D.J."/>
            <person name="Caceres C.E."/>
            <person name="Carmel L."/>
            <person name="Casola C."/>
            <person name="Choi J.H."/>
            <person name="Detter J.C."/>
            <person name="Dong Q."/>
            <person name="Dusheyko S."/>
            <person name="Eads B.D."/>
            <person name="Frohlich T."/>
            <person name="Geiler-Samerotte K.A."/>
            <person name="Gerlach D."/>
            <person name="Hatcher P."/>
            <person name="Jogdeo S."/>
            <person name="Krijgsveld J."/>
            <person name="Kriventseva E.V."/>
            <person name="Kultz D."/>
            <person name="Laforsch C."/>
            <person name="Lindquist E."/>
            <person name="Lopez J."/>
            <person name="Manak J.R."/>
            <person name="Muller J."/>
            <person name="Pangilinan J."/>
            <person name="Patwardhan R.P."/>
            <person name="Pitluck S."/>
            <person name="Pritham E.J."/>
            <person name="Rechtsteiner A."/>
            <person name="Rho M."/>
            <person name="Rogozin I.B."/>
            <person name="Sakarya O."/>
            <person name="Salamov A."/>
            <person name="Schaack S."/>
            <person name="Shapiro H."/>
            <person name="Shiga Y."/>
            <person name="Skalitzky C."/>
            <person name="Smith Z."/>
            <person name="Souvorov A."/>
            <person name="Sung W."/>
            <person name="Tang Z."/>
            <person name="Tsuchiya D."/>
            <person name="Tu H."/>
            <person name="Vos H."/>
            <person name="Wang M."/>
            <person name="Wolf Y.I."/>
            <person name="Yamagata H."/>
            <person name="Yamada T."/>
            <person name="Ye Y."/>
            <person name="Shaw J.R."/>
            <person name="Andrews J."/>
            <person name="Crease T.J."/>
            <person name="Tang H."/>
            <person name="Lucas S.M."/>
            <person name="Robertson H.M."/>
            <person name="Bork P."/>
            <person name="Koonin E.V."/>
            <person name="Zdobnov E.M."/>
            <person name="Grigoriev I.V."/>
            <person name="Lynch M."/>
            <person name="Boore J.L."/>
        </authorList>
    </citation>
    <scope>NUCLEOTIDE SEQUENCE [LARGE SCALE GENOMIC DNA]</scope>
</reference>
<dbReference type="AlphaFoldDB" id="E9GJK3"/>
<accession>E9GJK3</accession>
<evidence type="ECO:0000313" key="2">
    <source>
        <dbReference type="Proteomes" id="UP000000305"/>
    </source>
</evidence>
<proteinExistence type="predicted"/>
<dbReference type="PhylomeDB" id="E9GJK3"/>
<dbReference type="EMBL" id="GL732547">
    <property type="protein sequence ID" value="EFX80485.1"/>
    <property type="molecule type" value="Genomic_DNA"/>
</dbReference>